<feature type="domain" description="C2H2-type" evidence="10">
    <location>
        <begin position="10"/>
        <end position="38"/>
    </location>
</feature>
<dbReference type="OrthoDB" id="654211at2759"/>
<keyword evidence="7" id="KW-0863">Zinc-finger</keyword>
<dbReference type="EMBL" id="KN847334">
    <property type="protein sequence ID" value="KIW44907.1"/>
    <property type="molecule type" value="Genomic_DNA"/>
</dbReference>
<dbReference type="RefSeq" id="XP_016265123.1">
    <property type="nucleotide sequence ID" value="XM_016404118.1"/>
</dbReference>
<organism evidence="11 12">
    <name type="scientific">Exophiala oligosperma</name>
    <dbReference type="NCBI Taxonomy" id="215243"/>
    <lineage>
        <taxon>Eukaryota</taxon>
        <taxon>Fungi</taxon>
        <taxon>Dikarya</taxon>
        <taxon>Ascomycota</taxon>
        <taxon>Pezizomycotina</taxon>
        <taxon>Eurotiomycetes</taxon>
        <taxon>Chaetothyriomycetidae</taxon>
        <taxon>Chaetothyriales</taxon>
        <taxon>Herpotrichiellaceae</taxon>
        <taxon>Exophiala</taxon>
    </lineage>
</organism>
<dbReference type="HOGENOM" id="CLU_003864_1_0_1"/>
<dbReference type="InterPro" id="IPR013087">
    <property type="entry name" value="Znf_C2H2_type"/>
</dbReference>
<evidence type="ECO:0000256" key="6">
    <source>
        <dbReference type="ARBA" id="ARBA00023242"/>
    </source>
</evidence>
<dbReference type="InterPro" id="IPR036864">
    <property type="entry name" value="Zn2-C6_fun-type_DNA-bd_sf"/>
</dbReference>
<keyword evidence="1" id="KW-0479">Metal-binding</keyword>
<dbReference type="InterPro" id="IPR007219">
    <property type="entry name" value="XnlR_reg_dom"/>
</dbReference>
<evidence type="ECO:0000256" key="4">
    <source>
        <dbReference type="ARBA" id="ARBA00023125"/>
    </source>
</evidence>
<feature type="region of interest" description="Disordered" evidence="8">
    <location>
        <begin position="83"/>
        <end position="105"/>
    </location>
</feature>
<dbReference type="GO" id="GO:0006351">
    <property type="term" value="P:DNA-templated transcription"/>
    <property type="evidence" value="ECO:0007669"/>
    <property type="project" value="InterPro"/>
</dbReference>
<evidence type="ECO:0000256" key="5">
    <source>
        <dbReference type="ARBA" id="ARBA00023163"/>
    </source>
</evidence>
<evidence type="ECO:0008006" key="13">
    <source>
        <dbReference type="Google" id="ProtNLM"/>
    </source>
</evidence>
<dbReference type="SMART" id="SM00066">
    <property type="entry name" value="GAL4"/>
    <property type="match status" value="1"/>
</dbReference>
<feature type="domain" description="Zn(2)-C6 fungal-type" evidence="9">
    <location>
        <begin position="51"/>
        <end position="80"/>
    </location>
</feature>
<sequence length="999" mass="111688">MKEKSGDNRLGCKVCGKCFARSDTLLRHERNHHATEDRGPVHRVTVGTFRACQGCAAARSRCSGGFPCGRCHTRKLECVYPSKRRKGSISNSQPGNGLDSGEPREQHLGHFNELVFAANGPQQDLSEDKSNMKPPALTSTLRSSHGLESYGHPTLIDSYNQAPEAVSRSSQLPIDVDTLTSSQSQTQQGNQFADGSISAQFDTELTGVLPTYDYNAFDDEPLNWIPPSLIPSPYDAELEQDFSFILPPLTTEPTIGTEYSMPIPFDHNSQVYQIQNVSPETAESHNFPAAFIGMEPSPSSSASDGLNMARSTQTISTTDTKRKKRKMSHIPESFNRPREQPSSFAFPPPPDTVNMTTSAETKNHIAYLTYQNIMDLFRTLCLDTGVPRRFVQSDFPSFADFNTCTELYFEHIHSSFPLIHRPSFGSQTHMIVVLAVAAIGSTFLKTQNALDFREAFQEFLRRAIHHYSDGIPDADPLDIPLAQARILNLVGLLQSDRDQLRYLAPRYHADLSHWCLASGVLQLPDTSDSSDAEPAHLDGESLETWQIWIQTESLRRVGYLAWLLDCCLGYMANARPLCNMDDARTPLPCVELAWEASTVDLWVQAKRHTSKTPSLCVALETLYKNKKMSLDYSELSQVLLIHALYIRTWEVGTHIKQPLSEWVPTGKARGFLNTPSKDNFWLPLYPLYANWRNSACDCLDVLTWQASSVVANASGVEHPVMLHLHLARIVLLTPFQEIQDLLFSLIGKVGNSPMASFYVHDGSYQPRNKAKLPQIRKITWRWLREDQHKARLAMIHAGSVFWYVRRYSAMSFYEPIAVYLASLVLWTYGSYKSSALERDAVAANQRPEGGPSGPDAGAAIQPSRVERKQRQAKFMNKSTAHADQRPTSPAATGPVHSIDTTAALPQDIPDSESDDSSSSDDRPEFIHLDRPCDDEIIQHFVRNGQSMAGYMTNVGNICETPQKVLLEGAKLLRTRLACWGVSREYYDILTKLAELRKAG</sequence>
<evidence type="ECO:0000313" key="11">
    <source>
        <dbReference type="EMBL" id="KIW44907.1"/>
    </source>
</evidence>
<dbReference type="InterPro" id="IPR036236">
    <property type="entry name" value="Znf_C2H2_sf"/>
</dbReference>
<dbReference type="VEuPathDB" id="FungiDB:PV06_03343"/>
<dbReference type="PROSITE" id="PS00028">
    <property type="entry name" value="ZINC_FINGER_C2H2_1"/>
    <property type="match status" value="1"/>
</dbReference>
<dbReference type="Proteomes" id="UP000053342">
    <property type="component" value="Unassembled WGS sequence"/>
</dbReference>
<feature type="region of interest" description="Disordered" evidence="8">
    <location>
        <begin position="314"/>
        <end position="349"/>
    </location>
</feature>
<dbReference type="GO" id="GO:0003677">
    <property type="term" value="F:DNA binding"/>
    <property type="evidence" value="ECO:0007669"/>
    <property type="project" value="UniProtKB-KW"/>
</dbReference>
<accession>A0A0D2C542</accession>
<dbReference type="GO" id="GO:0000981">
    <property type="term" value="F:DNA-binding transcription factor activity, RNA polymerase II-specific"/>
    <property type="evidence" value="ECO:0007669"/>
    <property type="project" value="InterPro"/>
</dbReference>
<dbReference type="SUPFAM" id="SSF57667">
    <property type="entry name" value="beta-beta-alpha zinc fingers"/>
    <property type="match status" value="1"/>
</dbReference>
<dbReference type="PROSITE" id="PS50048">
    <property type="entry name" value="ZN2_CY6_FUNGAL_2"/>
    <property type="match status" value="1"/>
</dbReference>
<dbReference type="Gene3D" id="4.10.240.10">
    <property type="entry name" value="Zn(2)-C6 fungal-type DNA-binding domain"/>
    <property type="match status" value="1"/>
</dbReference>
<protein>
    <recommendedName>
        <fullName evidence="13">C2H2-type domain-containing protein</fullName>
    </recommendedName>
</protein>
<keyword evidence="3" id="KW-0805">Transcription regulation</keyword>
<proteinExistence type="predicted"/>
<evidence type="ECO:0000256" key="8">
    <source>
        <dbReference type="SAM" id="MobiDB-lite"/>
    </source>
</evidence>
<feature type="compositionally biased region" description="Acidic residues" evidence="8">
    <location>
        <begin position="909"/>
        <end position="918"/>
    </location>
</feature>
<dbReference type="PANTHER" id="PTHR47660">
    <property type="entry name" value="TRANSCRIPTION FACTOR WITH C2H2 AND ZN(2)-CYS(6) DNA BINDING DOMAIN (EUROFUNG)-RELATED-RELATED"/>
    <property type="match status" value="1"/>
</dbReference>
<dbReference type="CDD" id="cd00067">
    <property type="entry name" value="GAL4"/>
    <property type="match status" value="1"/>
</dbReference>
<evidence type="ECO:0000256" key="7">
    <source>
        <dbReference type="PROSITE-ProRule" id="PRU00042"/>
    </source>
</evidence>
<keyword evidence="5" id="KW-0804">Transcription</keyword>
<feature type="region of interest" description="Disordered" evidence="8">
    <location>
        <begin position="843"/>
        <end position="927"/>
    </location>
</feature>
<evidence type="ECO:0000259" key="9">
    <source>
        <dbReference type="PROSITE" id="PS50048"/>
    </source>
</evidence>
<dbReference type="PROSITE" id="PS50157">
    <property type="entry name" value="ZINC_FINGER_C2H2_2"/>
    <property type="match status" value="1"/>
</dbReference>
<dbReference type="GO" id="GO:0008270">
    <property type="term" value="F:zinc ion binding"/>
    <property type="evidence" value="ECO:0007669"/>
    <property type="project" value="UniProtKB-KW"/>
</dbReference>
<keyword evidence="2" id="KW-0862">Zinc</keyword>
<gene>
    <name evidence="11" type="ORF">PV06_03343</name>
</gene>
<evidence type="ECO:0000256" key="3">
    <source>
        <dbReference type="ARBA" id="ARBA00023015"/>
    </source>
</evidence>
<dbReference type="InterPro" id="IPR001138">
    <property type="entry name" value="Zn2Cys6_DnaBD"/>
</dbReference>
<dbReference type="CDD" id="cd12148">
    <property type="entry name" value="fungal_TF_MHR"/>
    <property type="match status" value="1"/>
</dbReference>
<reference evidence="11 12" key="1">
    <citation type="submission" date="2015-01" db="EMBL/GenBank/DDBJ databases">
        <title>The Genome Sequence of Exophiala oligosperma CBS72588.</title>
        <authorList>
            <consortium name="The Broad Institute Genomics Platform"/>
            <person name="Cuomo C."/>
            <person name="de Hoog S."/>
            <person name="Gorbushina A."/>
            <person name="Stielow B."/>
            <person name="Teixiera M."/>
            <person name="Abouelleil A."/>
            <person name="Chapman S.B."/>
            <person name="Priest M."/>
            <person name="Young S.K."/>
            <person name="Wortman J."/>
            <person name="Nusbaum C."/>
            <person name="Birren B."/>
        </authorList>
    </citation>
    <scope>NUCLEOTIDE SEQUENCE [LARGE SCALE GENOMIC DNA]</scope>
    <source>
        <strain evidence="11 12">CBS 72588</strain>
    </source>
</reference>
<dbReference type="PANTHER" id="PTHR47660:SF7">
    <property type="entry name" value="TRANSCRIPTION FACTOR WITH C2H2 AND ZN(2)-CYS(6) DNA BINDING DOMAIN (EUROFUNG)"/>
    <property type="match status" value="1"/>
</dbReference>
<keyword evidence="12" id="KW-1185">Reference proteome</keyword>
<evidence type="ECO:0000256" key="1">
    <source>
        <dbReference type="ARBA" id="ARBA00022723"/>
    </source>
</evidence>
<name>A0A0D2C542_9EURO</name>
<dbReference type="Pfam" id="PF04082">
    <property type="entry name" value="Fungal_trans"/>
    <property type="match status" value="1"/>
</dbReference>
<dbReference type="GeneID" id="27355417"/>
<evidence type="ECO:0000259" key="10">
    <source>
        <dbReference type="PROSITE" id="PS50157"/>
    </source>
</evidence>
<evidence type="ECO:0000256" key="2">
    <source>
        <dbReference type="ARBA" id="ARBA00022833"/>
    </source>
</evidence>
<feature type="compositionally biased region" description="Polar residues" evidence="8">
    <location>
        <begin position="876"/>
        <end position="890"/>
    </location>
</feature>
<dbReference type="SUPFAM" id="SSF57701">
    <property type="entry name" value="Zn2/Cys6 DNA-binding domain"/>
    <property type="match status" value="1"/>
</dbReference>
<dbReference type="Pfam" id="PF00172">
    <property type="entry name" value="Zn_clus"/>
    <property type="match status" value="1"/>
</dbReference>
<keyword evidence="6" id="KW-0539">Nucleus</keyword>
<dbReference type="STRING" id="215243.A0A0D2C542"/>
<evidence type="ECO:0000313" key="12">
    <source>
        <dbReference type="Proteomes" id="UP000053342"/>
    </source>
</evidence>
<dbReference type="AlphaFoldDB" id="A0A0D2C542"/>
<dbReference type="Gene3D" id="3.30.160.60">
    <property type="entry name" value="Classic Zinc Finger"/>
    <property type="match status" value="1"/>
</dbReference>
<keyword evidence="4" id="KW-0238">DNA-binding</keyword>